<evidence type="ECO:0000256" key="2">
    <source>
        <dbReference type="ARBA" id="ARBA00022490"/>
    </source>
</evidence>
<comment type="subcellular location">
    <subcellularLocation>
        <location evidence="1">Cytoplasm</location>
    </subcellularLocation>
</comment>
<dbReference type="PROSITE" id="PS50294">
    <property type="entry name" value="WD_REPEATS_REGION"/>
    <property type="match status" value="3"/>
</dbReference>
<feature type="repeat" description="WD" evidence="6">
    <location>
        <begin position="56"/>
        <end position="97"/>
    </location>
</feature>
<dbReference type="CDD" id="cd00200">
    <property type="entry name" value="WD40"/>
    <property type="match status" value="1"/>
</dbReference>
<name>A0ABR1NKZ7_9PEZI</name>
<dbReference type="PROSITE" id="PS50082">
    <property type="entry name" value="WD_REPEATS_2"/>
    <property type="match status" value="4"/>
</dbReference>
<keyword evidence="4" id="KW-0677">Repeat</keyword>
<dbReference type="PROSITE" id="PS00678">
    <property type="entry name" value="WD_REPEATS_1"/>
    <property type="match status" value="1"/>
</dbReference>
<keyword evidence="3 6" id="KW-0853">WD repeat</keyword>
<dbReference type="EMBL" id="JBBPBF010000001">
    <property type="protein sequence ID" value="KAK7615614.1"/>
    <property type="molecule type" value="Genomic_DNA"/>
</dbReference>
<proteinExistence type="inferred from homology"/>
<evidence type="ECO:0000256" key="6">
    <source>
        <dbReference type="PROSITE-ProRule" id="PRU00221"/>
    </source>
</evidence>
<evidence type="ECO:0000313" key="7">
    <source>
        <dbReference type="EMBL" id="KAK7615614.1"/>
    </source>
</evidence>
<dbReference type="Pfam" id="PF00400">
    <property type="entry name" value="WD40"/>
    <property type="match status" value="3"/>
</dbReference>
<dbReference type="PANTHER" id="PTHR22842:SF3">
    <property type="entry name" value="WD REPEAT DOMAIN-CONTAINING PROTEIN 83"/>
    <property type="match status" value="1"/>
</dbReference>
<comment type="similarity">
    <text evidence="5">Belongs to the WD repeat MORG1 family.</text>
</comment>
<dbReference type="GO" id="GO:0016301">
    <property type="term" value="F:kinase activity"/>
    <property type="evidence" value="ECO:0007669"/>
    <property type="project" value="UniProtKB-KW"/>
</dbReference>
<evidence type="ECO:0000256" key="4">
    <source>
        <dbReference type="ARBA" id="ARBA00022737"/>
    </source>
</evidence>
<comment type="caution">
    <text evidence="7">The sequence shown here is derived from an EMBL/GenBank/DDBJ whole genome shotgun (WGS) entry which is preliminary data.</text>
</comment>
<dbReference type="InterPro" id="IPR020472">
    <property type="entry name" value="WD40_PAC1"/>
</dbReference>
<feature type="repeat" description="WD" evidence="6">
    <location>
        <begin position="246"/>
        <end position="267"/>
    </location>
</feature>
<organism evidence="7 8">
    <name type="scientific">Phyllosticta paracitricarpa</name>
    <dbReference type="NCBI Taxonomy" id="2016321"/>
    <lineage>
        <taxon>Eukaryota</taxon>
        <taxon>Fungi</taxon>
        <taxon>Dikarya</taxon>
        <taxon>Ascomycota</taxon>
        <taxon>Pezizomycotina</taxon>
        <taxon>Dothideomycetes</taxon>
        <taxon>Dothideomycetes incertae sedis</taxon>
        <taxon>Botryosphaeriales</taxon>
        <taxon>Phyllostictaceae</taxon>
        <taxon>Phyllosticta</taxon>
    </lineage>
</organism>
<feature type="repeat" description="WD" evidence="6">
    <location>
        <begin position="98"/>
        <end position="139"/>
    </location>
</feature>
<keyword evidence="2" id="KW-0963">Cytoplasm</keyword>
<keyword evidence="8" id="KW-1185">Reference proteome</keyword>
<dbReference type="Gene3D" id="2.130.10.10">
    <property type="entry name" value="YVTN repeat-like/Quinoprotein amine dehydrogenase"/>
    <property type="match status" value="2"/>
</dbReference>
<dbReference type="InterPro" id="IPR015943">
    <property type="entry name" value="WD40/YVTN_repeat-like_dom_sf"/>
</dbReference>
<dbReference type="Proteomes" id="UP001367316">
    <property type="component" value="Unassembled WGS sequence"/>
</dbReference>
<feature type="repeat" description="WD" evidence="6">
    <location>
        <begin position="13"/>
        <end position="55"/>
    </location>
</feature>
<protein>
    <submittedName>
        <fullName evidence="7">Mitogen-activated protein kinase organizer 1</fullName>
    </submittedName>
</protein>
<sequence>MTAPFPTQQIASLSGHNGPVHALTYSAGLGQYVLTGSSDRTIRLFNATKASLVQSYTGHGYEVLDIAVTEDNARFASCGGDKSVFVWDVATAKTLRRLAGHVGRVNGVAWAAAADVLVSGSFDATVKLWDLKSQSTKPLMTLDEARDGVSSVAAVEHQIFAGSVDGRVRTYDIRMGMVYEDVVGHSVTSITPTKIADSALVSSLDSTLRLMDLANGKLLQAFKSPDYTNTAYRIRSTLANKDATALSGSEDGAIVAWDVVSGEVMHTLRQQQQPQNAAAAASTGKKNVVSAVAWCPGRRKEFASAGGNGEVVLWGVTGGESWSLFFLMLEVPECFLHVLLQ</sequence>
<keyword evidence="7" id="KW-0418">Kinase</keyword>
<gene>
    <name evidence="7" type="ORF">JOL62DRAFT_608111</name>
</gene>
<dbReference type="InterPro" id="IPR051980">
    <property type="entry name" value="WD_repeat_MORG1"/>
</dbReference>
<dbReference type="InterPro" id="IPR019775">
    <property type="entry name" value="WD40_repeat_CS"/>
</dbReference>
<dbReference type="PRINTS" id="PR00320">
    <property type="entry name" value="GPROTEINBRPT"/>
</dbReference>
<reference evidence="7 8" key="1">
    <citation type="submission" date="2024-04" db="EMBL/GenBank/DDBJ databases">
        <title>Phyllosticta paracitricarpa is synonymous to the EU quarantine fungus P. citricarpa based on phylogenomic analyses.</title>
        <authorList>
            <consortium name="Lawrence Berkeley National Laboratory"/>
            <person name="Van ingen-buijs V.A."/>
            <person name="Van westerhoven A.C."/>
            <person name="Haridas S."/>
            <person name="Skiadas P."/>
            <person name="Martin F."/>
            <person name="Groenewald J.Z."/>
            <person name="Crous P.W."/>
            <person name="Seidl M.F."/>
        </authorList>
    </citation>
    <scope>NUCLEOTIDE SEQUENCE [LARGE SCALE GENOMIC DNA]</scope>
    <source>
        <strain evidence="7 8">CBS 141358</strain>
    </source>
</reference>
<evidence type="ECO:0000256" key="1">
    <source>
        <dbReference type="ARBA" id="ARBA00004496"/>
    </source>
</evidence>
<evidence type="ECO:0000256" key="5">
    <source>
        <dbReference type="ARBA" id="ARBA00038145"/>
    </source>
</evidence>
<dbReference type="SUPFAM" id="SSF50978">
    <property type="entry name" value="WD40 repeat-like"/>
    <property type="match status" value="1"/>
</dbReference>
<dbReference type="InterPro" id="IPR001680">
    <property type="entry name" value="WD40_rpt"/>
</dbReference>
<evidence type="ECO:0000256" key="3">
    <source>
        <dbReference type="ARBA" id="ARBA00022574"/>
    </source>
</evidence>
<evidence type="ECO:0000313" key="8">
    <source>
        <dbReference type="Proteomes" id="UP001367316"/>
    </source>
</evidence>
<keyword evidence="7" id="KW-0808">Transferase</keyword>
<dbReference type="PANTHER" id="PTHR22842">
    <property type="entry name" value="WD40 REPEAT PROTEIN"/>
    <property type="match status" value="1"/>
</dbReference>
<accession>A0ABR1NKZ7</accession>
<dbReference type="InterPro" id="IPR036322">
    <property type="entry name" value="WD40_repeat_dom_sf"/>
</dbReference>
<dbReference type="SMART" id="SM00320">
    <property type="entry name" value="WD40"/>
    <property type="match status" value="6"/>
</dbReference>